<dbReference type="Pfam" id="PF00254">
    <property type="entry name" value="FKBP_C"/>
    <property type="match status" value="1"/>
</dbReference>
<dbReference type="Gene3D" id="3.10.50.40">
    <property type="match status" value="1"/>
</dbReference>
<evidence type="ECO:0000256" key="4">
    <source>
        <dbReference type="ARBA" id="ARBA00022729"/>
    </source>
</evidence>
<dbReference type="EMBL" id="UOFJ01000249">
    <property type="protein sequence ID" value="VAW67031.1"/>
    <property type="molecule type" value="Genomic_DNA"/>
</dbReference>
<evidence type="ECO:0000256" key="3">
    <source>
        <dbReference type="ARBA" id="ARBA00013194"/>
    </source>
</evidence>
<keyword evidence="4" id="KW-0732">Signal</keyword>
<dbReference type="PANTHER" id="PTHR43811">
    <property type="entry name" value="FKBP-TYPE PEPTIDYL-PROLYL CIS-TRANS ISOMERASE FKPA"/>
    <property type="match status" value="1"/>
</dbReference>
<accession>A0A3B0XH81</accession>
<dbReference type="InterPro" id="IPR008104">
    <property type="entry name" value="INFPOTNTIATR"/>
</dbReference>
<reference evidence="9" key="1">
    <citation type="submission" date="2018-06" db="EMBL/GenBank/DDBJ databases">
        <authorList>
            <person name="Zhirakovskaya E."/>
        </authorList>
    </citation>
    <scope>NUCLEOTIDE SEQUENCE</scope>
</reference>
<dbReference type="InterPro" id="IPR046357">
    <property type="entry name" value="PPIase_dom_sf"/>
</dbReference>
<comment type="catalytic activity">
    <reaction evidence="1">
        <text>[protein]-peptidylproline (omega=180) = [protein]-peptidylproline (omega=0)</text>
        <dbReference type="Rhea" id="RHEA:16237"/>
        <dbReference type="Rhea" id="RHEA-COMP:10747"/>
        <dbReference type="Rhea" id="RHEA-COMP:10748"/>
        <dbReference type="ChEBI" id="CHEBI:83833"/>
        <dbReference type="ChEBI" id="CHEBI:83834"/>
        <dbReference type="EC" id="5.2.1.8"/>
    </reaction>
</comment>
<dbReference type="InterPro" id="IPR001179">
    <property type="entry name" value="PPIase_FKBP_dom"/>
</dbReference>
<dbReference type="EC" id="5.2.1.8" evidence="3"/>
<name>A0A3B0XH81_9ZZZZ</name>
<evidence type="ECO:0000313" key="9">
    <source>
        <dbReference type="EMBL" id="VAW67031.1"/>
    </source>
</evidence>
<evidence type="ECO:0000259" key="8">
    <source>
        <dbReference type="PROSITE" id="PS50059"/>
    </source>
</evidence>
<dbReference type="FunFam" id="3.10.50.40:FF:000045">
    <property type="entry name" value="Peptidyl-prolyl cis-trans isomerase"/>
    <property type="match status" value="1"/>
</dbReference>
<dbReference type="GO" id="GO:0006457">
    <property type="term" value="P:protein folding"/>
    <property type="evidence" value="ECO:0007669"/>
    <property type="project" value="InterPro"/>
</dbReference>
<dbReference type="AlphaFoldDB" id="A0A3B0XH81"/>
<dbReference type="GO" id="GO:0016020">
    <property type="term" value="C:membrane"/>
    <property type="evidence" value="ECO:0007669"/>
    <property type="project" value="InterPro"/>
</dbReference>
<keyword evidence="6 9" id="KW-0413">Isomerase</keyword>
<feature type="non-terminal residue" evidence="9">
    <location>
        <position position="244"/>
    </location>
</feature>
<proteinExistence type="inferred from homology"/>
<evidence type="ECO:0000256" key="5">
    <source>
        <dbReference type="ARBA" id="ARBA00023110"/>
    </source>
</evidence>
<organism evidence="9">
    <name type="scientific">hydrothermal vent metagenome</name>
    <dbReference type="NCBI Taxonomy" id="652676"/>
    <lineage>
        <taxon>unclassified sequences</taxon>
        <taxon>metagenomes</taxon>
        <taxon>ecological metagenomes</taxon>
    </lineage>
</organism>
<dbReference type="PROSITE" id="PS51257">
    <property type="entry name" value="PROKAR_LIPOPROTEIN"/>
    <property type="match status" value="1"/>
</dbReference>
<evidence type="ECO:0000256" key="2">
    <source>
        <dbReference type="ARBA" id="ARBA00006577"/>
    </source>
</evidence>
<dbReference type="PRINTS" id="PR01730">
    <property type="entry name" value="INFPOTNTIATR"/>
</dbReference>
<keyword evidence="5" id="KW-0697">Rotamase</keyword>
<dbReference type="InterPro" id="IPR000774">
    <property type="entry name" value="PPIase_FKBP_N"/>
</dbReference>
<dbReference type="InterPro" id="IPR036944">
    <property type="entry name" value="PPIase_FKBP_N_sf"/>
</dbReference>
<sequence>MFKKTTAAIACVGLTVLLSACNEKTAAKEESIKLDNEKNKASYSIGIQMGSQMSKIKDMVNQDAIIMGFNDSIAGKDSQLTDEDMKTTMAAFQKTMMEKQKTDQEAKVALNKSEGDKFLAENKAKPGISTTESGLQYKVITAGTGATPKATDTVVTHYKGTLINGTEFDSSYKRDAPATFPVNGVIKGWTEALQLMKVGDKWQLFIPSDLAYGDRGAGKDIGPGQTLIFDIELLEIKQPAAPAK</sequence>
<evidence type="ECO:0000256" key="1">
    <source>
        <dbReference type="ARBA" id="ARBA00000971"/>
    </source>
</evidence>
<comment type="similarity">
    <text evidence="2">Belongs to the FKBP-type PPIase family.</text>
</comment>
<dbReference type="NCBIfam" id="NF008602">
    <property type="entry name" value="PRK11570.1"/>
    <property type="match status" value="1"/>
</dbReference>
<feature type="domain" description="PPIase FKBP-type" evidence="8">
    <location>
        <begin position="151"/>
        <end position="237"/>
    </location>
</feature>
<dbReference type="Pfam" id="PF01346">
    <property type="entry name" value="FKBP_N"/>
    <property type="match status" value="1"/>
</dbReference>
<dbReference type="SUPFAM" id="SSF54534">
    <property type="entry name" value="FKBP-like"/>
    <property type="match status" value="1"/>
</dbReference>
<dbReference type="GO" id="GO:0003755">
    <property type="term" value="F:peptidyl-prolyl cis-trans isomerase activity"/>
    <property type="evidence" value="ECO:0007669"/>
    <property type="project" value="UniProtKB-KW"/>
</dbReference>
<dbReference type="Gene3D" id="1.10.287.460">
    <property type="entry name" value="Peptidyl-prolyl cis-trans isomerase, FKBP-type, N-terminal domain"/>
    <property type="match status" value="1"/>
</dbReference>
<evidence type="ECO:0000256" key="7">
    <source>
        <dbReference type="ARBA" id="ARBA00029569"/>
    </source>
</evidence>
<gene>
    <name evidence="9" type="ORF">MNBD_GAMMA10-3083</name>
</gene>
<evidence type="ECO:0000256" key="6">
    <source>
        <dbReference type="ARBA" id="ARBA00023235"/>
    </source>
</evidence>
<protein>
    <recommendedName>
        <fullName evidence="3">peptidylprolyl isomerase</fullName>
        <ecNumber evidence="3">5.2.1.8</ecNumber>
    </recommendedName>
    <alternativeName>
        <fullName evidence="7">Rotamase</fullName>
    </alternativeName>
</protein>
<dbReference type="PANTHER" id="PTHR43811:SF19">
    <property type="entry name" value="39 KDA FK506-BINDING NUCLEAR PROTEIN"/>
    <property type="match status" value="1"/>
</dbReference>
<dbReference type="PROSITE" id="PS50059">
    <property type="entry name" value="FKBP_PPIASE"/>
    <property type="match status" value="1"/>
</dbReference>